<name>A0A9N9E190_9GLOM</name>
<accession>A0A9N9E190</accession>
<evidence type="ECO:0000313" key="1">
    <source>
        <dbReference type="EMBL" id="CAG8654790.1"/>
    </source>
</evidence>
<evidence type="ECO:0000313" key="2">
    <source>
        <dbReference type="Proteomes" id="UP000789405"/>
    </source>
</evidence>
<protein>
    <submittedName>
        <fullName evidence="1">12392_t:CDS:1</fullName>
    </submittedName>
</protein>
<dbReference type="AlphaFoldDB" id="A0A9N9E190"/>
<dbReference type="EMBL" id="CAJVPY010006013">
    <property type="protein sequence ID" value="CAG8654790.1"/>
    <property type="molecule type" value="Genomic_DNA"/>
</dbReference>
<sequence>MNTTGTDELEPGVLEVCKIVCKASIAATKYPELQPASWGAINMQKLIKATQACDNSPTSTLLPHP</sequence>
<organism evidence="1 2">
    <name type="scientific">Dentiscutata erythropus</name>
    <dbReference type="NCBI Taxonomy" id="1348616"/>
    <lineage>
        <taxon>Eukaryota</taxon>
        <taxon>Fungi</taxon>
        <taxon>Fungi incertae sedis</taxon>
        <taxon>Mucoromycota</taxon>
        <taxon>Glomeromycotina</taxon>
        <taxon>Glomeromycetes</taxon>
        <taxon>Diversisporales</taxon>
        <taxon>Gigasporaceae</taxon>
        <taxon>Dentiscutata</taxon>
    </lineage>
</organism>
<reference evidence="1" key="1">
    <citation type="submission" date="2021-06" db="EMBL/GenBank/DDBJ databases">
        <authorList>
            <person name="Kallberg Y."/>
            <person name="Tangrot J."/>
            <person name="Rosling A."/>
        </authorList>
    </citation>
    <scope>NUCLEOTIDE SEQUENCE</scope>
    <source>
        <strain evidence="1">MA453B</strain>
    </source>
</reference>
<gene>
    <name evidence="1" type="ORF">DERYTH_LOCUS10381</name>
</gene>
<proteinExistence type="predicted"/>
<dbReference type="Proteomes" id="UP000789405">
    <property type="component" value="Unassembled WGS sequence"/>
</dbReference>
<comment type="caution">
    <text evidence="1">The sequence shown here is derived from an EMBL/GenBank/DDBJ whole genome shotgun (WGS) entry which is preliminary data.</text>
</comment>
<keyword evidence="2" id="KW-1185">Reference proteome</keyword>